<protein>
    <submittedName>
        <fullName evidence="1">7351_t:CDS:1</fullName>
    </submittedName>
</protein>
<evidence type="ECO:0000313" key="1">
    <source>
        <dbReference type="EMBL" id="CAG8503239.1"/>
    </source>
</evidence>
<gene>
    <name evidence="1" type="ORF">SCALOS_LOCUS3338</name>
</gene>
<evidence type="ECO:0000313" key="2">
    <source>
        <dbReference type="Proteomes" id="UP000789860"/>
    </source>
</evidence>
<proteinExistence type="predicted"/>
<keyword evidence="2" id="KW-1185">Reference proteome</keyword>
<organism evidence="1 2">
    <name type="scientific">Scutellospora calospora</name>
    <dbReference type="NCBI Taxonomy" id="85575"/>
    <lineage>
        <taxon>Eukaryota</taxon>
        <taxon>Fungi</taxon>
        <taxon>Fungi incertae sedis</taxon>
        <taxon>Mucoromycota</taxon>
        <taxon>Glomeromycotina</taxon>
        <taxon>Glomeromycetes</taxon>
        <taxon>Diversisporales</taxon>
        <taxon>Gigasporaceae</taxon>
        <taxon>Scutellospora</taxon>
    </lineage>
</organism>
<dbReference type="Proteomes" id="UP000789860">
    <property type="component" value="Unassembled WGS sequence"/>
</dbReference>
<reference evidence="1" key="1">
    <citation type="submission" date="2021-06" db="EMBL/GenBank/DDBJ databases">
        <authorList>
            <person name="Kallberg Y."/>
            <person name="Tangrot J."/>
            <person name="Rosling A."/>
        </authorList>
    </citation>
    <scope>NUCLEOTIDE SEQUENCE</scope>
    <source>
        <strain evidence="1">AU212A</strain>
    </source>
</reference>
<comment type="caution">
    <text evidence="1">The sequence shown here is derived from an EMBL/GenBank/DDBJ whole genome shotgun (WGS) entry which is preliminary data.</text>
</comment>
<name>A0ACA9L0T6_9GLOM</name>
<sequence>NYNEYNNLSNENILPESVPFSPLNNSESDTENQDNGSENNLNY</sequence>
<dbReference type="EMBL" id="CAJVPM010003584">
    <property type="protein sequence ID" value="CAG8503239.1"/>
    <property type="molecule type" value="Genomic_DNA"/>
</dbReference>
<accession>A0ACA9L0T6</accession>
<feature type="non-terminal residue" evidence="1">
    <location>
        <position position="1"/>
    </location>
</feature>